<name>A7SD45_NEMVE</name>
<dbReference type="OrthoDB" id="5835618at2759"/>
<dbReference type="PhylomeDB" id="A7SD45"/>
<evidence type="ECO:0000256" key="1">
    <source>
        <dbReference type="ARBA" id="ARBA00004173"/>
    </source>
</evidence>
<evidence type="ECO:0000256" key="7">
    <source>
        <dbReference type="ARBA" id="ARBA00039442"/>
    </source>
</evidence>
<accession>A7SD45</accession>
<dbReference type="HOGENOM" id="CLU_037022_1_0_1"/>
<dbReference type="EMBL" id="DS469627">
    <property type="protein sequence ID" value="EDO38360.1"/>
    <property type="molecule type" value="Genomic_DNA"/>
</dbReference>
<dbReference type="InterPro" id="IPR052482">
    <property type="entry name" value="mtLSU_mL37"/>
</dbReference>
<keyword evidence="10" id="KW-1185">Reference proteome</keyword>
<dbReference type="InterPro" id="IPR010793">
    <property type="entry name" value="Ribosomal_mL37/mL65"/>
</dbReference>
<dbReference type="eggNOG" id="ENOG502QQAQ">
    <property type="taxonomic scope" value="Eukaryota"/>
</dbReference>
<dbReference type="InParanoid" id="A7SD45"/>
<evidence type="ECO:0000256" key="2">
    <source>
        <dbReference type="ARBA" id="ARBA00022946"/>
    </source>
</evidence>
<gene>
    <name evidence="9" type="ORF">NEMVEDRAFT_v1g237130</name>
</gene>
<comment type="subcellular location">
    <subcellularLocation>
        <location evidence="1">Mitochondrion</location>
    </subcellularLocation>
</comment>
<dbReference type="Proteomes" id="UP000001593">
    <property type="component" value="Unassembled WGS sequence"/>
</dbReference>
<evidence type="ECO:0000256" key="3">
    <source>
        <dbReference type="ARBA" id="ARBA00022980"/>
    </source>
</evidence>
<dbReference type="OMA" id="AMPLMQN"/>
<evidence type="ECO:0000313" key="10">
    <source>
        <dbReference type="Proteomes" id="UP000001593"/>
    </source>
</evidence>
<dbReference type="GO" id="GO:0003735">
    <property type="term" value="F:structural constituent of ribosome"/>
    <property type="evidence" value="ECO:0007669"/>
    <property type="project" value="InterPro"/>
</dbReference>
<dbReference type="PANTHER" id="PTHR15889:SF2">
    <property type="entry name" value="LARGE RIBOSOMAL SUBUNIT PROTEIN ML37"/>
    <property type="match status" value="1"/>
</dbReference>
<dbReference type="GO" id="GO:1990904">
    <property type="term" value="C:ribonucleoprotein complex"/>
    <property type="evidence" value="ECO:0007669"/>
    <property type="project" value="UniProtKB-KW"/>
</dbReference>
<evidence type="ECO:0000256" key="8">
    <source>
        <dbReference type="ARBA" id="ARBA00041617"/>
    </source>
</evidence>
<evidence type="ECO:0000256" key="4">
    <source>
        <dbReference type="ARBA" id="ARBA00023128"/>
    </source>
</evidence>
<keyword evidence="4" id="KW-0496">Mitochondrion</keyword>
<evidence type="ECO:0000256" key="6">
    <source>
        <dbReference type="ARBA" id="ARBA00037985"/>
    </source>
</evidence>
<dbReference type="KEGG" id="nve:5509952"/>
<keyword evidence="3" id="KW-0689">Ribosomal protein</keyword>
<dbReference type="FunCoup" id="A7SD45">
    <property type="interactions" value="253"/>
</dbReference>
<dbReference type="GO" id="GO:0005739">
    <property type="term" value="C:mitochondrion"/>
    <property type="evidence" value="ECO:0000318"/>
    <property type="project" value="GO_Central"/>
</dbReference>
<proteinExistence type="inferred from homology"/>
<evidence type="ECO:0000256" key="5">
    <source>
        <dbReference type="ARBA" id="ARBA00023274"/>
    </source>
</evidence>
<dbReference type="GO" id="GO:0005840">
    <property type="term" value="C:ribosome"/>
    <property type="evidence" value="ECO:0007669"/>
    <property type="project" value="UniProtKB-KW"/>
</dbReference>
<dbReference type="STRING" id="45351.A7SD45"/>
<protein>
    <recommendedName>
        <fullName evidence="7">Large ribosomal subunit protein mL37</fullName>
    </recommendedName>
    <alternativeName>
        <fullName evidence="8">39S ribosomal protein L37, mitochondrial</fullName>
    </alternativeName>
</protein>
<comment type="similarity">
    <text evidence="6">Belongs to the mitochondrion-specific ribosomal protein mL37 family.</text>
</comment>
<reference evidence="9 10" key="1">
    <citation type="journal article" date="2007" name="Science">
        <title>Sea anemone genome reveals ancestral eumetazoan gene repertoire and genomic organization.</title>
        <authorList>
            <person name="Putnam N.H."/>
            <person name="Srivastava M."/>
            <person name="Hellsten U."/>
            <person name="Dirks B."/>
            <person name="Chapman J."/>
            <person name="Salamov A."/>
            <person name="Terry A."/>
            <person name="Shapiro H."/>
            <person name="Lindquist E."/>
            <person name="Kapitonov V.V."/>
            <person name="Jurka J."/>
            <person name="Genikhovich G."/>
            <person name="Grigoriev I.V."/>
            <person name="Lucas S.M."/>
            <person name="Steele R.E."/>
            <person name="Finnerty J.R."/>
            <person name="Technau U."/>
            <person name="Martindale M.Q."/>
            <person name="Rokhsar D.S."/>
        </authorList>
    </citation>
    <scope>NUCLEOTIDE SEQUENCE [LARGE SCALE GENOMIC DNA]</scope>
    <source>
        <strain evidence="10">CH2 X CH6</strain>
    </source>
</reference>
<dbReference type="GO" id="GO:0006412">
    <property type="term" value="P:translation"/>
    <property type="evidence" value="ECO:0007669"/>
    <property type="project" value="InterPro"/>
</dbReference>
<keyword evidence="2" id="KW-0809">Transit peptide</keyword>
<dbReference type="Pfam" id="PF07147">
    <property type="entry name" value="PDCD9"/>
    <property type="match status" value="1"/>
</dbReference>
<keyword evidence="5" id="KW-0687">Ribonucleoprotein</keyword>
<dbReference type="PANTHER" id="PTHR15889">
    <property type="entry name" value="MITOCHONDRIAL RIBOSOMAL PROTEIN L37"/>
    <property type="match status" value="1"/>
</dbReference>
<organism evidence="9 10">
    <name type="scientific">Nematostella vectensis</name>
    <name type="common">Starlet sea anemone</name>
    <dbReference type="NCBI Taxonomy" id="45351"/>
    <lineage>
        <taxon>Eukaryota</taxon>
        <taxon>Metazoa</taxon>
        <taxon>Cnidaria</taxon>
        <taxon>Anthozoa</taxon>
        <taxon>Hexacorallia</taxon>
        <taxon>Actiniaria</taxon>
        <taxon>Edwardsiidae</taxon>
        <taxon>Nematostella</taxon>
    </lineage>
</organism>
<dbReference type="AlphaFoldDB" id="A7SD45"/>
<sequence length="362" mass="41467">MAVNMLLQSRLFHGHFRRNLKPHIRDYAFFRCSRLSTMVKPYIFHSKTRTLESDSQGLYLTKSVLVGDMPTFGSENTFEAIDRDELMSRYRQCVLQTRLFNYEGERSTKTTCAMPLMQNMMKVVWSLADRFPGLLDMTLSYKPHVSATWPRGKQDVQVSGNLGFLLSSKNILSPFANPDQVNATKKQSLENLDIIAPVFNLHQMETKGEMDTGFYPGAPYPNLHTLVMVNTEKDWSIRDISAQGMMFTFARLVAEATCNHGYKMGEDLEEPLTGQCIMTNGIRLSFLCFQLNTLDLRSDEGVKNMVWLKSGVQMYERARLEEIPPERKLDPITYEAKVEGFNTDSFEMFTNMLLNGSQDDQS</sequence>
<evidence type="ECO:0000313" key="9">
    <source>
        <dbReference type="EMBL" id="EDO38360.1"/>
    </source>
</evidence>